<dbReference type="Pfam" id="PF00026">
    <property type="entry name" value="Asp"/>
    <property type="match status" value="1"/>
</dbReference>
<dbReference type="CDD" id="cd05471">
    <property type="entry name" value="pepsin_like"/>
    <property type="match status" value="1"/>
</dbReference>
<dbReference type="InterPro" id="IPR033121">
    <property type="entry name" value="PEPTIDASE_A1"/>
</dbReference>
<dbReference type="PROSITE" id="PS51767">
    <property type="entry name" value="PEPTIDASE_A1"/>
    <property type="match status" value="1"/>
</dbReference>
<feature type="domain" description="Peptidase A1" evidence="2">
    <location>
        <begin position="1"/>
        <end position="285"/>
    </location>
</feature>
<dbReference type="GO" id="GO:0006508">
    <property type="term" value="P:proteolysis"/>
    <property type="evidence" value="ECO:0007669"/>
    <property type="project" value="UniProtKB-KW"/>
</dbReference>
<organism evidence="3 4">
    <name type="scientific">Rhizoctonia solani 123E</name>
    <dbReference type="NCBI Taxonomy" id="1423351"/>
    <lineage>
        <taxon>Eukaryota</taxon>
        <taxon>Fungi</taxon>
        <taxon>Dikarya</taxon>
        <taxon>Basidiomycota</taxon>
        <taxon>Agaricomycotina</taxon>
        <taxon>Agaricomycetes</taxon>
        <taxon>Cantharellales</taxon>
        <taxon>Ceratobasidiaceae</taxon>
        <taxon>Rhizoctonia</taxon>
    </lineage>
</organism>
<dbReference type="InterPro" id="IPR001461">
    <property type="entry name" value="Aspartic_peptidase_A1"/>
</dbReference>
<accession>A0A074S635</accession>
<dbReference type="Proteomes" id="UP000027456">
    <property type="component" value="Unassembled WGS sequence"/>
</dbReference>
<dbReference type="SUPFAM" id="SSF50630">
    <property type="entry name" value="Acid proteases"/>
    <property type="match status" value="1"/>
</dbReference>
<dbReference type="STRING" id="1423351.A0A074S635"/>
<dbReference type="Gene3D" id="2.40.70.10">
    <property type="entry name" value="Acid Proteases"/>
    <property type="match status" value="2"/>
</dbReference>
<evidence type="ECO:0000256" key="1">
    <source>
        <dbReference type="ARBA" id="ARBA00007447"/>
    </source>
</evidence>
<keyword evidence="4" id="KW-1185">Reference proteome</keyword>
<dbReference type="InterPro" id="IPR034164">
    <property type="entry name" value="Pepsin-like_dom"/>
</dbReference>
<evidence type="ECO:0000313" key="4">
    <source>
        <dbReference type="Proteomes" id="UP000027456"/>
    </source>
</evidence>
<keyword evidence="3" id="KW-0645">Protease</keyword>
<dbReference type="PRINTS" id="PR00792">
    <property type="entry name" value="PEPSIN"/>
</dbReference>
<name>A0A074S635_9AGAM</name>
<dbReference type="GO" id="GO:0004190">
    <property type="term" value="F:aspartic-type endopeptidase activity"/>
    <property type="evidence" value="ECO:0007669"/>
    <property type="project" value="InterPro"/>
</dbReference>
<evidence type="ECO:0000259" key="2">
    <source>
        <dbReference type="PROSITE" id="PS51767"/>
    </source>
</evidence>
<sequence>MPEDASTSKKHRPVHIYDPKKSLTGRHAKEKEAFNTKYASETVVGGRVFTDTITVGGLHVNNQWFSAVRVTEGKPVVIDGLLGLGTQDPNHQSKTDKSNFIDNLLSQQRITHRIFSLYFTSGSGSELYIGGINKDKYEGQITYLPQIGHTWTVIGSTSLNGEVKYTGPMLIDSGSSYIYGSKDSVWEWWGKIKGAEPCGVEECKGTGFFKFPCDTPISTHFTFNGHEFPFTRDDLILSRLSNQIYMCAGAITVDNSLQDGWVLGTQFMKTVYTIFDKEKRRIGFANPA</sequence>
<dbReference type="OrthoDB" id="15189at2759"/>
<dbReference type="HOGENOM" id="CLU_013253_1_0_1"/>
<comment type="caution">
    <text evidence="3">The sequence shown here is derived from an EMBL/GenBank/DDBJ whole genome shotgun (WGS) entry which is preliminary data.</text>
</comment>
<dbReference type="PANTHER" id="PTHR47966:SF51">
    <property type="entry name" value="BETA-SITE APP-CLEAVING ENZYME, ISOFORM A-RELATED"/>
    <property type="match status" value="1"/>
</dbReference>
<dbReference type="AlphaFoldDB" id="A0A074S635"/>
<protein>
    <submittedName>
        <fullName evidence="3">Aspartyl protease</fullName>
    </submittedName>
</protein>
<dbReference type="InterPro" id="IPR021109">
    <property type="entry name" value="Peptidase_aspartic_dom_sf"/>
</dbReference>
<gene>
    <name evidence="3" type="ORF">V565_262650</name>
</gene>
<dbReference type="EMBL" id="AZST01001701">
    <property type="protein sequence ID" value="KEP45537.1"/>
    <property type="molecule type" value="Genomic_DNA"/>
</dbReference>
<reference evidence="3 4" key="1">
    <citation type="submission" date="2013-12" db="EMBL/GenBank/DDBJ databases">
        <authorList>
            <person name="Cubeta M."/>
            <person name="Pakala S."/>
            <person name="Fedorova N."/>
            <person name="Thomas E."/>
            <person name="Dean R."/>
            <person name="Jabaji S."/>
            <person name="Neate S."/>
            <person name="Toda T."/>
            <person name="Tavantzis S."/>
            <person name="Vilgalys R."/>
            <person name="Bharathan N."/>
            <person name="Pakala S."/>
            <person name="Losada L.S."/>
            <person name="Zafar N."/>
            <person name="Nierman W."/>
        </authorList>
    </citation>
    <scope>NUCLEOTIDE SEQUENCE [LARGE SCALE GENOMIC DNA]</scope>
    <source>
        <strain evidence="3 4">123E</strain>
    </source>
</reference>
<keyword evidence="3" id="KW-0378">Hydrolase</keyword>
<proteinExistence type="inferred from homology"/>
<dbReference type="PANTHER" id="PTHR47966">
    <property type="entry name" value="BETA-SITE APP-CLEAVING ENZYME, ISOFORM A-RELATED"/>
    <property type="match status" value="1"/>
</dbReference>
<evidence type="ECO:0000313" key="3">
    <source>
        <dbReference type="EMBL" id="KEP45537.1"/>
    </source>
</evidence>
<comment type="similarity">
    <text evidence="1">Belongs to the peptidase A1 family.</text>
</comment>